<sequence>MRNANAPAAATKLEALQDFIPELKDHNLSEFSICVNYYNQVVCADYFYQHLLGSFNKKSQLDNSSNIDEPIVDNVSYHLLEFQRVAKNNIYIITDLQQQIKNQKEDILKLNKQVKEYHQVIAQLRKLYQEQCEANKQLTEQWDSRYSNQQKRIQTIINIVLIERELLYNDIEALIKNNNRFSLENLLNYTLQLWLSQHNPVIVKFIETLTSNNFNTNTKNTEKLFKRAMAIDSLYRSRHEKYVSEVGLMASAIKYSIA</sequence>
<comment type="caution">
    <text evidence="2">The sequence shown here is derived from an EMBL/GenBank/DDBJ whole genome shotgun (WGS) entry which is preliminary data.</text>
</comment>
<accession>A0A8H3X6I4</accession>
<evidence type="ECO:0000313" key="2">
    <source>
        <dbReference type="EMBL" id="KAF0408910.1"/>
    </source>
</evidence>
<feature type="coiled-coil region" evidence="1">
    <location>
        <begin position="93"/>
        <end position="141"/>
    </location>
</feature>
<evidence type="ECO:0000313" key="3">
    <source>
        <dbReference type="Proteomes" id="UP000439903"/>
    </source>
</evidence>
<protein>
    <submittedName>
        <fullName evidence="2">Uncharacterized protein</fullName>
    </submittedName>
</protein>
<dbReference type="AlphaFoldDB" id="A0A8H3X6I4"/>
<gene>
    <name evidence="2" type="ORF">F8M41_008430</name>
</gene>
<dbReference type="EMBL" id="WTPW01001889">
    <property type="protein sequence ID" value="KAF0408910.1"/>
    <property type="molecule type" value="Genomic_DNA"/>
</dbReference>
<organism evidence="2 3">
    <name type="scientific">Gigaspora margarita</name>
    <dbReference type="NCBI Taxonomy" id="4874"/>
    <lineage>
        <taxon>Eukaryota</taxon>
        <taxon>Fungi</taxon>
        <taxon>Fungi incertae sedis</taxon>
        <taxon>Mucoromycota</taxon>
        <taxon>Glomeromycotina</taxon>
        <taxon>Glomeromycetes</taxon>
        <taxon>Diversisporales</taxon>
        <taxon>Gigasporaceae</taxon>
        <taxon>Gigaspora</taxon>
    </lineage>
</organism>
<dbReference type="OrthoDB" id="2447818at2759"/>
<proteinExistence type="predicted"/>
<keyword evidence="1" id="KW-0175">Coiled coil</keyword>
<name>A0A8H3X6I4_GIGMA</name>
<keyword evidence="3" id="KW-1185">Reference proteome</keyword>
<dbReference type="Proteomes" id="UP000439903">
    <property type="component" value="Unassembled WGS sequence"/>
</dbReference>
<evidence type="ECO:0000256" key="1">
    <source>
        <dbReference type="SAM" id="Coils"/>
    </source>
</evidence>
<reference evidence="2 3" key="1">
    <citation type="journal article" date="2019" name="Environ. Microbiol.">
        <title>At the nexus of three kingdoms: the genome of the mycorrhizal fungus Gigaspora margarita provides insights into plant, endobacterial and fungal interactions.</title>
        <authorList>
            <person name="Venice F."/>
            <person name="Ghignone S."/>
            <person name="Salvioli di Fossalunga A."/>
            <person name="Amselem J."/>
            <person name="Novero M."/>
            <person name="Xianan X."/>
            <person name="Sedzielewska Toro K."/>
            <person name="Morin E."/>
            <person name="Lipzen A."/>
            <person name="Grigoriev I.V."/>
            <person name="Henrissat B."/>
            <person name="Martin F.M."/>
            <person name="Bonfante P."/>
        </authorList>
    </citation>
    <scope>NUCLEOTIDE SEQUENCE [LARGE SCALE GENOMIC DNA]</scope>
    <source>
        <strain evidence="2 3">BEG34</strain>
    </source>
</reference>